<keyword evidence="4 5" id="KW-0560">Oxidoreductase</keyword>
<dbReference type="EMBL" id="FNPI01000001">
    <property type="protein sequence ID" value="SDY18640.1"/>
    <property type="molecule type" value="Genomic_DNA"/>
</dbReference>
<evidence type="ECO:0000256" key="3">
    <source>
        <dbReference type="ARBA" id="ARBA00022631"/>
    </source>
</evidence>
<dbReference type="UniPathway" id="UPA00394">
    <property type="reaction ID" value="UER00650"/>
</dbReference>
<dbReference type="EC" id="1.7.3.3" evidence="5 7"/>
<comment type="function">
    <text evidence="5 7">Catalyzes the oxidation of uric acid to 5-hydroxyisourate, which is further processed to form (S)-allantoin.</text>
</comment>
<feature type="binding site" evidence="6">
    <location>
        <position position="79"/>
    </location>
    <ligand>
        <name>5-hydroxyisourate</name>
        <dbReference type="ChEBI" id="CHEBI:18072"/>
    </ligand>
</feature>
<comment type="similarity">
    <text evidence="2 5 7">Belongs to the uricase family.</text>
</comment>
<comment type="catalytic activity">
    <reaction evidence="5 7">
        <text>urate + O2 + H2O = 5-hydroxyisourate + H2O2</text>
        <dbReference type="Rhea" id="RHEA:21368"/>
        <dbReference type="ChEBI" id="CHEBI:15377"/>
        <dbReference type="ChEBI" id="CHEBI:15379"/>
        <dbReference type="ChEBI" id="CHEBI:16240"/>
        <dbReference type="ChEBI" id="CHEBI:17775"/>
        <dbReference type="ChEBI" id="CHEBI:18072"/>
        <dbReference type="EC" id="1.7.3.3"/>
    </reaction>
</comment>
<feature type="binding site" evidence="6">
    <location>
        <position position="78"/>
    </location>
    <ligand>
        <name>urate</name>
        <dbReference type="ChEBI" id="CHEBI:17775"/>
    </ligand>
</feature>
<dbReference type="GO" id="GO:0019628">
    <property type="term" value="P:urate catabolic process"/>
    <property type="evidence" value="ECO:0007669"/>
    <property type="project" value="UniProtKB-UniPathway"/>
</dbReference>
<sequence length="325" mass="36982">MKTKPLRETTTRTMYYGKGDVFVYRTYAKPLKGIKQIPESAFFGRKNTILGMDIRIALKGEAFLPSFTTGDNSLVIATDSMKNFILYHAGEYEGATMEGFLEYVSKEFFKQYAHVQGVVISGRQLPFIEVDVPAEDGGFKPSATVFRQRQLEYPVALLEMARTEDDDYEIVEQSSGIEGLHLVKVRGSSFHGYIKDEFTTLPEAFDRPLFIYLTIRWRYKNGKDARGKYPVNYVCAEQVVHIAQTVFAEENSPSIQHLVYTIGKRILDRFPQLTEVMFESNNRTWETVLDEIPSSLEGKVFTDPQPPYGFQVFSMTPEDLGTGEG</sequence>
<feature type="binding site" evidence="6">
    <location>
        <position position="79"/>
    </location>
    <ligand>
        <name>urate</name>
        <dbReference type="ChEBI" id="CHEBI:17775"/>
    </ligand>
</feature>
<evidence type="ECO:0000313" key="9">
    <source>
        <dbReference type="Proteomes" id="UP000198935"/>
    </source>
</evidence>
<evidence type="ECO:0000256" key="7">
    <source>
        <dbReference type="RuleBase" id="RU004455"/>
    </source>
</evidence>
<feature type="binding site" evidence="6">
    <location>
        <position position="78"/>
    </location>
    <ligand>
        <name>O2</name>
        <dbReference type="ChEBI" id="CHEBI:15379"/>
    </ligand>
</feature>
<feature type="binding site" evidence="6">
    <location>
        <position position="190"/>
    </location>
    <ligand>
        <name>5-hydroxyisourate</name>
        <dbReference type="ChEBI" id="CHEBI:18072"/>
    </ligand>
</feature>
<organism evidence="8 9">
    <name type="scientific">Evansella caseinilytica</name>
    <dbReference type="NCBI Taxonomy" id="1503961"/>
    <lineage>
        <taxon>Bacteria</taxon>
        <taxon>Bacillati</taxon>
        <taxon>Bacillota</taxon>
        <taxon>Bacilli</taxon>
        <taxon>Bacillales</taxon>
        <taxon>Bacillaceae</taxon>
        <taxon>Evansella</taxon>
    </lineage>
</organism>
<dbReference type="Pfam" id="PF01014">
    <property type="entry name" value="Uricase"/>
    <property type="match status" value="2"/>
</dbReference>
<dbReference type="PANTHER" id="PTHR42874:SF1">
    <property type="entry name" value="URICASE"/>
    <property type="match status" value="1"/>
</dbReference>
<keyword evidence="9" id="KW-1185">Reference proteome</keyword>
<dbReference type="InterPro" id="IPR002042">
    <property type="entry name" value="Uricase"/>
</dbReference>
<feature type="binding site" evidence="6">
    <location>
        <position position="78"/>
    </location>
    <ligand>
        <name>5-hydroxyisourate</name>
        <dbReference type="ChEBI" id="CHEBI:18072"/>
    </ligand>
</feature>
<dbReference type="GO" id="GO:0006145">
    <property type="term" value="P:purine nucleobase catabolic process"/>
    <property type="evidence" value="ECO:0007669"/>
    <property type="project" value="TreeGrafter"/>
</dbReference>
<comment type="pathway">
    <text evidence="1 5">Purine metabolism; urate degradation; (S)-allantoin from urate: step 1/3.</text>
</comment>
<evidence type="ECO:0000256" key="2">
    <source>
        <dbReference type="ARBA" id="ARBA00009760"/>
    </source>
</evidence>
<dbReference type="Gene3D" id="3.10.270.10">
    <property type="entry name" value="Urate Oxidase"/>
    <property type="match status" value="1"/>
</dbReference>
<protein>
    <recommendedName>
        <fullName evidence="5 7">Uricase</fullName>
        <ecNumber evidence="5 7">1.7.3.3</ecNumber>
    </recommendedName>
    <alternativeName>
        <fullName evidence="5">Urate oxidase</fullName>
    </alternativeName>
</protein>
<evidence type="ECO:0000256" key="5">
    <source>
        <dbReference type="PIRNR" id="PIRNR000241"/>
    </source>
</evidence>
<evidence type="ECO:0000256" key="4">
    <source>
        <dbReference type="ARBA" id="ARBA00023002"/>
    </source>
</evidence>
<feature type="binding site" evidence="6">
    <location>
        <position position="207"/>
    </location>
    <ligand>
        <name>5-hydroxyisourate</name>
        <dbReference type="ChEBI" id="CHEBI:18072"/>
    </ligand>
</feature>
<feature type="binding site" evidence="6">
    <location>
        <position position="282"/>
    </location>
    <ligand>
        <name>5-hydroxyisourate</name>
        <dbReference type="ChEBI" id="CHEBI:18072"/>
    </ligand>
</feature>
<dbReference type="PIRSF" id="PIRSF000241">
    <property type="entry name" value="Urate_oxidase"/>
    <property type="match status" value="1"/>
</dbReference>
<feature type="binding site" evidence="6">
    <location>
        <position position="256"/>
    </location>
    <ligand>
        <name>5-hydroxyisourate</name>
        <dbReference type="ChEBI" id="CHEBI:18072"/>
    </ligand>
</feature>
<dbReference type="OrthoDB" id="9809009at2"/>
<dbReference type="SUPFAM" id="SSF55620">
    <property type="entry name" value="Tetrahydrobiopterin biosynthesis enzymes-like"/>
    <property type="match status" value="2"/>
</dbReference>
<dbReference type="NCBIfam" id="TIGR03383">
    <property type="entry name" value="urate_oxi"/>
    <property type="match status" value="1"/>
</dbReference>
<dbReference type="Proteomes" id="UP000198935">
    <property type="component" value="Unassembled WGS sequence"/>
</dbReference>
<evidence type="ECO:0000256" key="6">
    <source>
        <dbReference type="PIRSR" id="PIRSR000241-2"/>
    </source>
</evidence>
<keyword evidence="3 5" id="KW-0659">Purine metabolism</keyword>
<proteinExistence type="inferred from homology"/>
<gene>
    <name evidence="8" type="ORF">SAMN05421736_101607</name>
</gene>
<dbReference type="PANTHER" id="PTHR42874">
    <property type="entry name" value="URICASE"/>
    <property type="match status" value="1"/>
</dbReference>
<dbReference type="AlphaFoldDB" id="A0A1H3HT98"/>
<dbReference type="GO" id="GO:0004846">
    <property type="term" value="F:urate oxidase activity"/>
    <property type="evidence" value="ECO:0007669"/>
    <property type="project" value="UniProtKB-EC"/>
</dbReference>
<evidence type="ECO:0000313" key="8">
    <source>
        <dbReference type="EMBL" id="SDY18640.1"/>
    </source>
</evidence>
<feature type="binding site" evidence="6">
    <location>
        <position position="190"/>
    </location>
    <ligand>
        <name>urate</name>
        <dbReference type="ChEBI" id="CHEBI:17775"/>
    </ligand>
</feature>
<feature type="binding site" evidence="6">
    <location>
        <position position="282"/>
    </location>
    <ligand>
        <name>urate</name>
        <dbReference type="ChEBI" id="CHEBI:17775"/>
    </ligand>
</feature>
<feature type="binding site" evidence="6">
    <location>
        <position position="207"/>
    </location>
    <ligand>
        <name>urate</name>
        <dbReference type="ChEBI" id="CHEBI:17775"/>
    </ligand>
</feature>
<name>A0A1H3HT98_9BACI</name>
<evidence type="ECO:0000256" key="1">
    <source>
        <dbReference type="ARBA" id="ARBA00004831"/>
    </source>
</evidence>
<dbReference type="PRINTS" id="PR00093">
    <property type="entry name" value="URICASE"/>
</dbReference>
<feature type="binding site" evidence="6">
    <location>
        <position position="256"/>
    </location>
    <ligand>
        <name>urate</name>
        <dbReference type="ChEBI" id="CHEBI:17775"/>
    </ligand>
</feature>
<accession>A0A1H3HT98</accession>
<dbReference type="STRING" id="1503961.SAMN05421736_101607"/>
<feature type="binding site" evidence="6">
    <location>
        <position position="282"/>
    </location>
    <ligand>
        <name>O2</name>
        <dbReference type="ChEBI" id="CHEBI:15379"/>
    </ligand>
</feature>
<reference evidence="9" key="1">
    <citation type="submission" date="2016-10" db="EMBL/GenBank/DDBJ databases">
        <authorList>
            <person name="Varghese N."/>
            <person name="Submissions S."/>
        </authorList>
    </citation>
    <scope>NUCLEOTIDE SEQUENCE [LARGE SCALE GENOMIC DNA]</scope>
    <source>
        <strain evidence="9">SP</strain>
    </source>
</reference>